<feature type="compositionally biased region" description="Acidic residues" evidence="1">
    <location>
        <begin position="44"/>
        <end position="56"/>
    </location>
</feature>
<evidence type="ECO:0000313" key="3">
    <source>
        <dbReference type="Proteomes" id="UP000245507"/>
    </source>
</evidence>
<reference evidence="2 3" key="1">
    <citation type="submission" date="2018-05" db="EMBL/GenBank/DDBJ databases">
        <title>Nocardioides silvaticus genome.</title>
        <authorList>
            <person name="Li C."/>
            <person name="Wang G."/>
        </authorList>
    </citation>
    <scope>NUCLEOTIDE SEQUENCE [LARGE SCALE GENOMIC DNA]</scope>
    <source>
        <strain evidence="2 3">CCTCC AB 2018079</strain>
    </source>
</reference>
<proteinExistence type="predicted"/>
<evidence type="ECO:0000313" key="2">
    <source>
        <dbReference type="EMBL" id="PWN03975.1"/>
    </source>
</evidence>
<comment type="caution">
    <text evidence="2">The sequence shown here is derived from an EMBL/GenBank/DDBJ whole genome shotgun (WGS) entry which is preliminary data.</text>
</comment>
<name>A0A316TLS9_9ACTN</name>
<accession>A0A316TLS9</accession>
<organism evidence="2 3">
    <name type="scientific">Nocardioides silvaticus</name>
    <dbReference type="NCBI Taxonomy" id="2201891"/>
    <lineage>
        <taxon>Bacteria</taxon>
        <taxon>Bacillati</taxon>
        <taxon>Actinomycetota</taxon>
        <taxon>Actinomycetes</taxon>
        <taxon>Propionibacteriales</taxon>
        <taxon>Nocardioidaceae</taxon>
        <taxon>Nocardioides</taxon>
    </lineage>
</organism>
<dbReference type="AlphaFoldDB" id="A0A316TLS9"/>
<sequence length="74" mass="7532">MPTAEPQEPPPGGANAVPGVGGEGPYTRIPHDLDPDLNPAVDDVLPEETAEPDSTETEATKGGDEQPSESEPAG</sequence>
<keyword evidence="3" id="KW-1185">Reference proteome</keyword>
<evidence type="ECO:0000256" key="1">
    <source>
        <dbReference type="SAM" id="MobiDB-lite"/>
    </source>
</evidence>
<dbReference type="Proteomes" id="UP000245507">
    <property type="component" value="Unassembled WGS sequence"/>
</dbReference>
<gene>
    <name evidence="2" type="ORF">DJ010_07970</name>
</gene>
<protein>
    <submittedName>
        <fullName evidence="2">Uncharacterized protein</fullName>
    </submittedName>
</protein>
<feature type="region of interest" description="Disordered" evidence="1">
    <location>
        <begin position="1"/>
        <end position="74"/>
    </location>
</feature>
<dbReference type="EMBL" id="QGDD01000002">
    <property type="protein sequence ID" value="PWN03975.1"/>
    <property type="molecule type" value="Genomic_DNA"/>
</dbReference>